<dbReference type="EMBL" id="CP002106">
    <property type="protein sequence ID" value="ADK67774.1"/>
    <property type="molecule type" value="Genomic_DNA"/>
</dbReference>
<evidence type="ECO:0000313" key="2">
    <source>
        <dbReference type="EMBL" id="ADK67774.1"/>
    </source>
</evidence>
<dbReference type="Gene3D" id="3.20.80.10">
    <property type="entry name" value="Regulatory factor, effector binding domain"/>
    <property type="match status" value="1"/>
</dbReference>
<reference evidence="2 3" key="1">
    <citation type="journal article" date="2010" name="Stand. Genomic Sci.">
        <title>Complete genome sequence of Olsenella uli type strain (VPI D76D-27C).</title>
        <authorList>
            <person name="Goker M."/>
            <person name="Held B."/>
            <person name="Lucas S."/>
            <person name="Nolan M."/>
            <person name="Yasawong M."/>
            <person name="Glavina Del Rio T."/>
            <person name="Tice H."/>
            <person name="Cheng J.F."/>
            <person name="Bruce D."/>
            <person name="Detter J.C."/>
            <person name="Tapia R."/>
            <person name="Han C."/>
            <person name="Goodwin L."/>
            <person name="Pitluck S."/>
            <person name="Liolios K."/>
            <person name="Ivanova N."/>
            <person name="Mavromatis K."/>
            <person name="Mikhailova N."/>
            <person name="Pati A."/>
            <person name="Chen A."/>
            <person name="Palaniappan K."/>
            <person name="Land M."/>
            <person name="Hauser L."/>
            <person name="Chang Y.J."/>
            <person name="Jeffries C.D."/>
            <person name="Rohde M."/>
            <person name="Sikorski J."/>
            <person name="Pukall R."/>
            <person name="Woyke T."/>
            <person name="Bristow J."/>
            <person name="Eisen J.A."/>
            <person name="Markowitz V."/>
            <person name="Hugenholtz P."/>
            <person name="Kyrpides N.C."/>
            <person name="Klenk H.P."/>
            <person name="Lapidus A."/>
        </authorList>
    </citation>
    <scope>NUCLEOTIDE SEQUENCE [LARGE SCALE GENOMIC DNA]</scope>
    <source>
        <strain evidence="3">ATCC 49627 / DSM 7084 / CIP 109912 / JCM 12494 / NCIMB 702895 / VPI D76D-27C</strain>
    </source>
</reference>
<gene>
    <name evidence="2" type="ordered locus">Olsu_0660</name>
</gene>
<dbReference type="eggNOG" id="COG4832">
    <property type="taxonomic scope" value="Bacteria"/>
</dbReference>
<sequence length="83" mass="9712">MKLFSRCFATRPLWESFRVAGEVMWAIRGYPLTLTLLHAFAIEQGYVVVTSDERRHHEIYPGDPRKTSADKPKTVVRRPVRRL</sequence>
<evidence type="ECO:0000313" key="3">
    <source>
        <dbReference type="Proteomes" id="UP000000333"/>
    </source>
</evidence>
<feature type="compositionally biased region" description="Basic and acidic residues" evidence="1">
    <location>
        <begin position="58"/>
        <end position="73"/>
    </location>
</feature>
<dbReference type="HOGENOM" id="CLU_2539271_0_0_11"/>
<dbReference type="InterPro" id="IPR011256">
    <property type="entry name" value="Reg_factor_effector_dom_sf"/>
</dbReference>
<organism evidence="2 3">
    <name type="scientific">Olsenella uli (strain ATCC 49627 / DSM 7084 / CCUG 31166 / CIP 109912 / JCM 12494 / LMG 11480 / NCIMB 702895 / VPI D76D-27C)</name>
    <name type="common">Lactobacillus uli</name>
    <dbReference type="NCBI Taxonomy" id="633147"/>
    <lineage>
        <taxon>Bacteria</taxon>
        <taxon>Bacillati</taxon>
        <taxon>Actinomycetota</taxon>
        <taxon>Coriobacteriia</taxon>
        <taxon>Coriobacteriales</taxon>
        <taxon>Atopobiaceae</taxon>
        <taxon>Olsenella</taxon>
    </lineage>
</organism>
<proteinExistence type="predicted"/>
<name>E1QZG0_OLSUV</name>
<keyword evidence="3" id="KW-1185">Reference proteome</keyword>
<dbReference type="AlphaFoldDB" id="E1QZG0"/>
<dbReference type="KEGG" id="ols:Olsu_0660"/>
<accession>E1QZG0</accession>
<feature type="compositionally biased region" description="Basic residues" evidence="1">
    <location>
        <begin position="74"/>
        <end position="83"/>
    </location>
</feature>
<dbReference type="Proteomes" id="UP000000333">
    <property type="component" value="Chromosome"/>
</dbReference>
<feature type="region of interest" description="Disordered" evidence="1">
    <location>
        <begin position="58"/>
        <end position="83"/>
    </location>
</feature>
<protein>
    <submittedName>
        <fullName evidence="2">Uncharacterized protein</fullName>
    </submittedName>
</protein>
<dbReference type="STRING" id="633147.Olsu_0660"/>
<evidence type="ECO:0000256" key="1">
    <source>
        <dbReference type="SAM" id="MobiDB-lite"/>
    </source>
</evidence>